<dbReference type="GO" id="GO:0008270">
    <property type="term" value="F:zinc ion binding"/>
    <property type="evidence" value="ECO:0007669"/>
    <property type="project" value="UniProtKB-KW"/>
</dbReference>
<dbReference type="GO" id="GO:0000978">
    <property type="term" value="F:RNA polymerase II cis-regulatory region sequence-specific DNA binding"/>
    <property type="evidence" value="ECO:0007669"/>
    <property type="project" value="InterPro"/>
</dbReference>
<evidence type="ECO:0000256" key="6">
    <source>
        <dbReference type="ARBA" id="ARBA00023015"/>
    </source>
</evidence>
<dbReference type="CDD" id="cd06960">
    <property type="entry name" value="NR_DBD_HNF4A"/>
    <property type="match status" value="1"/>
</dbReference>
<feature type="domain" description="Nuclear receptor" evidence="11">
    <location>
        <begin position="3"/>
        <end position="78"/>
    </location>
</feature>
<keyword evidence="6" id="KW-0805">Transcription regulation</keyword>
<accession>A0AAN4ZC01</accession>
<evidence type="ECO:0000259" key="11">
    <source>
        <dbReference type="PROSITE" id="PS51030"/>
    </source>
</evidence>
<evidence type="ECO:0000256" key="8">
    <source>
        <dbReference type="ARBA" id="ARBA00023163"/>
    </source>
</evidence>
<evidence type="ECO:0000256" key="4">
    <source>
        <dbReference type="ARBA" id="ARBA00022771"/>
    </source>
</evidence>
<dbReference type="PROSITE" id="PS00031">
    <property type="entry name" value="NUCLEAR_REC_DBD_1"/>
    <property type="match status" value="1"/>
</dbReference>
<proteinExistence type="inferred from homology"/>
<dbReference type="SMART" id="SM00399">
    <property type="entry name" value="ZnF_C4"/>
    <property type="match status" value="1"/>
</dbReference>
<keyword evidence="3" id="KW-0479">Metal-binding</keyword>
<dbReference type="Pfam" id="PF00105">
    <property type="entry name" value="zf-C4"/>
    <property type="match status" value="1"/>
</dbReference>
<evidence type="ECO:0000256" key="5">
    <source>
        <dbReference type="ARBA" id="ARBA00022833"/>
    </source>
</evidence>
<evidence type="ECO:0000256" key="3">
    <source>
        <dbReference type="ARBA" id="ARBA00022723"/>
    </source>
</evidence>
<keyword evidence="4" id="KW-0863">Zinc-finger</keyword>
<evidence type="ECO:0000256" key="1">
    <source>
        <dbReference type="ARBA" id="ARBA00004123"/>
    </source>
</evidence>
<evidence type="ECO:0000256" key="9">
    <source>
        <dbReference type="ARBA" id="ARBA00023170"/>
    </source>
</evidence>
<dbReference type="AlphaFoldDB" id="A0AAN4ZC01"/>
<dbReference type="SUPFAM" id="SSF57716">
    <property type="entry name" value="Glucocorticoid receptor-like (DNA-binding domain)"/>
    <property type="match status" value="1"/>
</dbReference>
<dbReference type="GO" id="GO:0005634">
    <property type="term" value="C:nucleus"/>
    <property type="evidence" value="ECO:0007669"/>
    <property type="project" value="UniProtKB-SubCell"/>
</dbReference>
<evidence type="ECO:0000256" key="2">
    <source>
        <dbReference type="ARBA" id="ARBA00005993"/>
    </source>
</evidence>
<evidence type="ECO:0000256" key="10">
    <source>
        <dbReference type="ARBA" id="ARBA00023242"/>
    </source>
</evidence>
<evidence type="ECO:0000256" key="7">
    <source>
        <dbReference type="ARBA" id="ARBA00023125"/>
    </source>
</evidence>
<evidence type="ECO:0000313" key="13">
    <source>
        <dbReference type="Proteomes" id="UP001328107"/>
    </source>
</evidence>
<dbReference type="PRINTS" id="PR00047">
    <property type="entry name" value="STROIDFINGER"/>
</dbReference>
<name>A0AAN4ZC01_9BILA</name>
<dbReference type="PANTHER" id="PTHR24083">
    <property type="entry name" value="NUCLEAR HORMONE RECEPTOR"/>
    <property type="match status" value="1"/>
</dbReference>
<keyword evidence="13" id="KW-1185">Reference proteome</keyword>
<dbReference type="PROSITE" id="PS51030">
    <property type="entry name" value="NUCLEAR_REC_DBD_2"/>
    <property type="match status" value="1"/>
</dbReference>
<dbReference type="Proteomes" id="UP001328107">
    <property type="component" value="Unassembled WGS sequence"/>
</dbReference>
<dbReference type="InterPro" id="IPR013088">
    <property type="entry name" value="Znf_NHR/GATA"/>
</dbReference>
<keyword evidence="9" id="KW-0675">Receptor</keyword>
<protein>
    <recommendedName>
        <fullName evidence="11">Nuclear receptor domain-containing protein</fullName>
    </recommendedName>
</protein>
<dbReference type="InterPro" id="IPR001628">
    <property type="entry name" value="Znf_hrmn_rcpt"/>
</dbReference>
<keyword evidence="7" id="KW-0238">DNA-binding</keyword>
<dbReference type="SUPFAM" id="SSF48508">
    <property type="entry name" value="Nuclear receptor ligand-binding domain"/>
    <property type="match status" value="1"/>
</dbReference>
<gene>
    <name evidence="12" type="ORF">PMAYCL1PPCAC_05938</name>
</gene>
<keyword evidence="8" id="KW-0804">Transcription</keyword>
<dbReference type="Gene3D" id="1.10.565.10">
    <property type="entry name" value="Retinoid X Receptor"/>
    <property type="match status" value="1"/>
</dbReference>
<dbReference type="InterPro" id="IPR035500">
    <property type="entry name" value="NHR-like_dom_sf"/>
</dbReference>
<comment type="similarity">
    <text evidence="2">Belongs to the nuclear hormone receptor family.</text>
</comment>
<dbReference type="InterPro" id="IPR001723">
    <property type="entry name" value="Nuclear_hrmn_rcpt"/>
</dbReference>
<evidence type="ECO:0000313" key="12">
    <source>
        <dbReference type="EMBL" id="GMR35743.1"/>
    </source>
</evidence>
<comment type="caution">
    <text evidence="12">The sequence shown here is derived from an EMBL/GenBank/DDBJ whole genome shotgun (WGS) entry which is preliminary data.</text>
</comment>
<dbReference type="GO" id="GO:0003700">
    <property type="term" value="F:DNA-binding transcription factor activity"/>
    <property type="evidence" value="ECO:0007669"/>
    <property type="project" value="InterPro"/>
</dbReference>
<reference evidence="13" key="1">
    <citation type="submission" date="2022-10" db="EMBL/GenBank/DDBJ databases">
        <title>Genome assembly of Pristionchus species.</title>
        <authorList>
            <person name="Yoshida K."/>
            <person name="Sommer R.J."/>
        </authorList>
    </citation>
    <scope>NUCLEOTIDE SEQUENCE [LARGE SCALE GENOMIC DNA]</scope>
    <source>
        <strain evidence="13">RS5460</strain>
    </source>
</reference>
<dbReference type="InterPro" id="IPR049636">
    <property type="entry name" value="HNF4-like_DBD"/>
</dbReference>
<dbReference type="InterPro" id="IPR050274">
    <property type="entry name" value="Nuclear_hormone_rcpt_NR2"/>
</dbReference>
<comment type="subcellular location">
    <subcellularLocation>
        <location evidence="1">Nucleus</location>
    </subcellularLocation>
</comment>
<sequence>MEELACSVCGKPATGTHYMSVACNGCRSFFRRSVAFNRTYNCKGMSFDLQECFERHRCKRCRLSLCLSSGMNPDAVQKDEQCKKEKCNAEDIPDSLIVHQPQQIENKFDKMMINLIVMDEAHDRLRISSYCPKLLAGLTIDDFFNGPSKLGMPFEPMRTQAYEAMSAQLVTVEVVLKYKICMDLSNFDYSKKKLWMFQDIVYSIEFIKALPIYHLLDDCSQRTLIASALACSNFTSAFYSYSHHSDRTYYPDGGTMSWNSEIQAQAPGSTLLHTGIIAAIREAQLDKREYILLKMILVLNPCLFATLN</sequence>
<keyword evidence="5" id="KW-0862">Zinc</keyword>
<organism evidence="12 13">
    <name type="scientific">Pristionchus mayeri</name>
    <dbReference type="NCBI Taxonomy" id="1317129"/>
    <lineage>
        <taxon>Eukaryota</taxon>
        <taxon>Metazoa</taxon>
        <taxon>Ecdysozoa</taxon>
        <taxon>Nematoda</taxon>
        <taxon>Chromadorea</taxon>
        <taxon>Rhabditida</taxon>
        <taxon>Rhabditina</taxon>
        <taxon>Diplogasteromorpha</taxon>
        <taxon>Diplogasteroidea</taxon>
        <taxon>Neodiplogasteridae</taxon>
        <taxon>Pristionchus</taxon>
    </lineage>
</organism>
<dbReference type="Gene3D" id="3.30.50.10">
    <property type="entry name" value="Erythroid Transcription Factor GATA-1, subunit A"/>
    <property type="match status" value="1"/>
</dbReference>
<dbReference type="PRINTS" id="PR00398">
    <property type="entry name" value="STRDHORMONER"/>
</dbReference>
<dbReference type="EMBL" id="BTRK01000002">
    <property type="protein sequence ID" value="GMR35743.1"/>
    <property type="molecule type" value="Genomic_DNA"/>
</dbReference>
<keyword evidence="10" id="KW-0539">Nucleus</keyword>